<dbReference type="EnsemblMetazoa" id="LLOJ004696-RA">
    <property type="protein sequence ID" value="LLOJ004696-PA"/>
    <property type="gene ID" value="LLOJ004696"/>
</dbReference>
<evidence type="ECO:0000313" key="1">
    <source>
        <dbReference type="EMBL" id="MBC1174362.1"/>
    </source>
</evidence>
<proteinExistence type="predicted"/>
<dbReference type="VEuPathDB" id="VectorBase:LLOJ004696"/>
<dbReference type="InterPro" id="IPR032053">
    <property type="entry name" value="Ribosomal_mS34"/>
</dbReference>
<protein>
    <submittedName>
        <fullName evidence="1">Putative ribosomal protein s34</fullName>
    </submittedName>
</protein>
<reference evidence="1" key="2">
    <citation type="journal article" date="2020" name="BMC">
        <title>Leishmania infection induces a limited differential gene expression in the sand fly midgut.</title>
        <authorList>
            <person name="Coutinho-Abreu I.V."/>
            <person name="Serafim T.D."/>
            <person name="Meneses C."/>
            <person name="Kamhawi S."/>
            <person name="Oliveira F."/>
            <person name="Valenzuela J.G."/>
        </authorList>
    </citation>
    <scope>NUCLEOTIDE SEQUENCE</scope>
    <source>
        <strain evidence="1">Jacobina</strain>
        <tissue evidence="1">Midgut</tissue>
    </source>
</reference>
<organism evidence="2 3">
    <name type="scientific">Lutzomyia longipalpis</name>
    <name type="common">Sand fly</name>
    <dbReference type="NCBI Taxonomy" id="7200"/>
    <lineage>
        <taxon>Eukaryota</taxon>
        <taxon>Metazoa</taxon>
        <taxon>Ecdysozoa</taxon>
        <taxon>Arthropoda</taxon>
        <taxon>Hexapoda</taxon>
        <taxon>Insecta</taxon>
        <taxon>Pterygota</taxon>
        <taxon>Neoptera</taxon>
        <taxon>Endopterygota</taxon>
        <taxon>Diptera</taxon>
        <taxon>Nematocera</taxon>
        <taxon>Psychodoidea</taxon>
        <taxon>Psychodidae</taxon>
        <taxon>Lutzomyia</taxon>
        <taxon>Lutzomyia</taxon>
    </lineage>
</organism>
<dbReference type="GO" id="GO:0005739">
    <property type="term" value="C:mitochondrion"/>
    <property type="evidence" value="ECO:0007669"/>
    <property type="project" value="InterPro"/>
</dbReference>
<dbReference type="AlphaFoldDB" id="A0A1B0CJJ4"/>
<dbReference type="GO" id="GO:0003735">
    <property type="term" value="F:structural constituent of ribosome"/>
    <property type="evidence" value="ECO:0007669"/>
    <property type="project" value="InterPro"/>
</dbReference>
<accession>A0A1B0CJJ4</accession>
<evidence type="ECO:0000313" key="3">
    <source>
        <dbReference type="Proteomes" id="UP000092461"/>
    </source>
</evidence>
<dbReference type="Proteomes" id="UP000092461">
    <property type="component" value="Unassembled WGS sequence"/>
</dbReference>
<reference evidence="2" key="3">
    <citation type="submission" date="2020-05" db="UniProtKB">
        <authorList>
            <consortium name="EnsemblMetazoa"/>
        </authorList>
    </citation>
    <scope>IDENTIFICATION</scope>
    <source>
        <strain evidence="2">Jacobina</strain>
    </source>
</reference>
<keyword evidence="1" id="KW-0687">Ribonucleoprotein</keyword>
<evidence type="ECO:0000313" key="2">
    <source>
        <dbReference type="EnsemblMetazoa" id="LLOJ004696-PA"/>
    </source>
</evidence>
<name>A0A1B0CJJ4_LUTLO</name>
<reference evidence="3" key="1">
    <citation type="submission" date="2012-05" db="EMBL/GenBank/DDBJ databases">
        <title>Whole Genome Assembly of Lutzomyia longipalpis.</title>
        <authorList>
            <person name="Richards S."/>
            <person name="Qu C."/>
            <person name="Dillon R."/>
            <person name="Worley K."/>
            <person name="Scherer S."/>
            <person name="Batterton M."/>
            <person name="Taylor A."/>
            <person name="Hawes A."/>
            <person name="Hernandez B."/>
            <person name="Kovar C."/>
            <person name="Mandapat C."/>
            <person name="Pham C."/>
            <person name="Qu C."/>
            <person name="Jing C."/>
            <person name="Bess C."/>
            <person name="Bandaranaike D."/>
            <person name="Ngo D."/>
            <person name="Ongeri F."/>
            <person name="Arias F."/>
            <person name="Lara F."/>
            <person name="Weissenberger G."/>
            <person name="Kamau G."/>
            <person name="Han H."/>
            <person name="Shen H."/>
            <person name="Dinh H."/>
            <person name="Khalil I."/>
            <person name="Jones J."/>
            <person name="Shafer J."/>
            <person name="Jayaseelan J."/>
            <person name="Quiroz J."/>
            <person name="Blankenburg K."/>
            <person name="Nguyen L."/>
            <person name="Jackson L."/>
            <person name="Francisco L."/>
            <person name="Tang L.-Y."/>
            <person name="Pu L.-L."/>
            <person name="Perales L."/>
            <person name="Lorensuhewa L."/>
            <person name="Munidasa M."/>
            <person name="Coyle M."/>
            <person name="Taylor M."/>
            <person name="Puazo M."/>
            <person name="Firestine M."/>
            <person name="Scheel M."/>
            <person name="Javaid M."/>
            <person name="Wang M."/>
            <person name="Li M."/>
            <person name="Tabassum N."/>
            <person name="Saada N."/>
            <person name="Osuji N."/>
            <person name="Aqrawi P."/>
            <person name="Fu Q."/>
            <person name="Thornton R."/>
            <person name="Raj R."/>
            <person name="Goodspeed R."/>
            <person name="Mata R."/>
            <person name="Najjar R."/>
            <person name="Gubbala S."/>
            <person name="Lee S."/>
            <person name="Denson S."/>
            <person name="Patil S."/>
            <person name="Macmil S."/>
            <person name="Qi S."/>
            <person name="Matskevitch T."/>
            <person name="Palculict T."/>
            <person name="Mathew T."/>
            <person name="Vee V."/>
            <person name="Velamala V."/>
            <person name="Korchina V."/>
            <person name="Cai W."/>
            <person name="Liu W."/>
            <person name="Dai W."/>
            <person name="Zou X."/>
            <person name="Zhu Y."/>
            <person name="Zhang Y."/>
            <person name="Wu Y.-Q."/>
            <person name="Xin Y."/>
            <person name="Nazarath L."/>
            <person name="Kovar C."/>
            <person name="Han Y."/>
            <person name="Muzny D."/>
            <person name="Gibbs R."/>
        </authorList>
    </citation>
    <scope>NUCLEOTIDE SEQUENCE [LARGE SCALE GENOMIC DNA]</scope>
    <source>
        <strain evidence="3">Jacobina</strain>
    </source>
</reference>
<dbReference type="PANTHER" id="PTHR28589:SF1">
    <property type="entry name" value="SMALL RIBOSOMAL SUBUNIT PROTEIN MS34"/>
    <property type="match status" value="1"/>
</dbReference>
<dbReference type="VEuPathDB" id="VectorBase:LLONM1_011207"/>
<keyword evidence="3" id="KW-1185">Reference proteome</keyword>
<dbReference type="EMBL" id="GITU01005659">
    <property type="protein sequence ID" value="MBC1174362.1"/>
    <property type="molecule type" value="Transcribed_RNA"/>
</dbReference>
<dbReference type="GO" id="GO:0005840">
    <property type="term" value="C:ribosome"/>
    <property type="evidence" value="ECO:0007669"/>
    <property type="project" value="UniProtKB-KW"/>
</dbReference>
<dbReference type="PANTHER" id="PTHR28589">
    <property type="entry name" value="28S RIBOSOMAL PROTEIN S34, MITOCHONDRIAL"/>
    <property type="match status" value="1"/>
</dbReference>
<keyword evidence="1" id="KW-0689">Ribosomal protein</keyword>
<dbReference type="Pfam" id="PF16053">
    <property type="entry name" value="MRP-S34"/>
    <property type="match status" value="1"/>
</dbReference>
<sequence>MSTAAPKIIKYFGRTTDFRGKPLWEILGHLKNFGVGRIVTRSAFERYPEPCYYRILQVEALPNSEDPLEARKVKVMVEKVHRGIKNPVPVQILGTSYKADYRLIPKHEEAEYCREVAQRAEKIFPRFIDVPPLLREYLKDETGQENPQMPLVLNKWGRHKTYRLAEEGEQPNVHVSMGLGTPANPKLYPAKERAIE</sequence>
<dbReference type="EMBL" id="AJWK01014674">
    <property type="status" value="NOT_ANNOTATED_CDS"/>
    <property type="molecule type" value="Genomic_DNA"/>
</dbReference>